<dbReference type="SUPFAM" id="SSF55166">
    <property type="entry name" value="Hedgehog/DD-peptidase"/>
    <property type="match status" value="1"/>
</dbReference>
<accession>A0A238W0N9</accession>
<keyword evidence="12" id="KW-1185">Reference proteome</keyword>
<dbReference type="EMBL" id="FZNS01000002">
    <property type="protein sequence ID" value="SNR39279.1"/>
    <property type="molecule type" value="Genomic_DNA"/>
</dbReference>
<dbReference type="PIRSF" id="PIRSF026671">
    <property type="entry name" value="AA_dipeptidase"/>
    <property type="match status" value="1"/>
</dbReference>
<dbReference type="GO" id="GO:0008237">
    <property type="term" value="F:metallopeptidase activity"/>
    <property type="evidence" value="ECO:0007669"/>
    <property type="project" value="UniProtKB-KW"/>
</dbReference>
<dbReference type="CDD" id="cd14840">
    <property type="entry name" value="D-Ala-D-Ala_dipeptidase_Aad"/>
    <property type="match status" value="1"/>
</dbReference>
<dbReference type="Pfam" id="PF01427">
    <property type="entry name" value="Peptidase_M15"/>
    <property type="match status" value="1"/>
</dbReference>
<dbReference type="GO" id="GO:0160237">
    <property type="term" value="F:D-Ala-D-Ala dipeptidase activity"/>
    <property type="evidence" value="ECO:0007669"/>
    <property type="project" value="UniProtKB-EC"/>
</dbReference>
<evidence type="ECO:0000256" key="2">
    <source>
        <dbReference type="ARBA" id="ARBA00022670"/>
    </source>
</evidence>
<dbReference type="InterPro" id="IPR000755">
    <property type="entry name" value="A_A_dipeptidase"/>
</dbReference>
<feature type="site" description="Transition state stabilizer" evidence="9">
    <location>
        <position position="93"/>
    </location>
</feature>
<evidence type="ECO:0000313" key="12">
    <source>
        <dbReference type="Proteomes" id="UP000198310"/>
    </source>
</evidence>
<dbReference type="HAMAP" id="MF_01924">
    <property type="entry name" value="A_A_dipeptidase"/>
    <property type="match status" value="1"/>
</dbReference>
<keyword evidence="6 9" id="KW-0224">Dipeptidase</keyword>
<keyword evidence="2 9" id="KW-0645">Protease</keyword>
<dbReference type="GO" id="GO:0008270">
    <property type="term" value="F:zinc ion binding"/>
    <property type="evidence" value="ECO:0007669"/>
    <property type="project" value="UniProtKB-UniRule"/>
</dbReference>
<dbReference type="Proteomes" id="UP000198310">
    <property type="component" value="Unassembled WGS sequence"/>
</dbReference>
<dbReference type="AlphaFoldDB" id="A0A238W0N9"/>
<keyword evidence="7 9" id="KW-0482">Metalloprotease</keyword>
<evidence type="ECO:0000256" key="8">
    <source>
        <dbReference type="ARBA" id="ARBA00023316"/>
    </source>
</evidence>
<feature type="binding site" evidence="9">
    <location>
        <position position="120"/>
    </location>
    <ligand>
        <name>Zn(2+)</name>
        <dbReference type="ChEBI" id="CHEBI:29105"/>
        <note>catalytic</note>
    </ligand>
</feature>
<feature type="binding site" evidence="9">
    <location>
        <position position="127"/>
    </location>
    <ligand>
        <name>Zn(2+)</name>
        <dbReference type="ChEBI" id="CHEBI:29105"/>
        <note>catalytic</note>
    </ligand>
</feature>
<keyword evidence="5 9" id="KW-0862">Zinc</keyword>
<keyword evidence="3 9" id="KW-0479">Metal-binding</keyword>
<evidence type="ECO:0000256" key="6">
    <source>
        <dbReference type="ARBA" id="ARBA00022997"/>
    </source>
</evidence>
<protein>
    <recommendedName>
        <fullName evidence="9 10">D-alanyl-D-alanine dipeptidase</fullName>
        <shortName evidence="9 10">D-Ala-D-Ala dipeptidase</shortName>
        <ecNumber evidence="9 10">3.4.13.22</ecNumber>
    </recommendedName>
</protein>
<keyword evidence="4 9" id="KW-0378">Hydrolase</keyword>
<reference evidence="12" key="1">
    <citation type="submission" date="2017-06" db="EMBL/GenBank/DDBJ databases">
        <authorList>
            <person name="Varghese N."/>
            <person name="Submissions S."/>
        </authorList>
    </citation>
    <scope>NUCLEOTIDE SEQUENCE [LARGE SCALE GENOMIC DNA]</scope>
    <source>
        <strain evidence="12">DSM 28041</strain>
    </source>
</reference>
<evidence type="ECO:0000256" key="5">
    <source>
        <dbReference type="ARBA" id="ARBA00022833"/>
    </source>
</evidence>
<dbReference type="PANTHER" id="PTHR43126:SF1">
    <property type="entry name" value="D-ALANYL-D-ALANINE DIPEPTIDASE"/>
    <property type="match status" value="1"/>
</dbReference>
<evidence type="ECO:0000256" key="9">
    <source>
        <dbReference type="HAMAP-Rule" id="MF_01924"/>
    </source>
</evidence>
<sequence>MSASSSGPYVLSSPEQYWQLVQAQTEQELVDLASYVPGLVLDIRYATSHNVLGKPMYSKPLAYARRPVAEALAEVQQELQTRGLGLCVYDAYRPYSVTVRLFEHIQDENFAAPPSRGSHHNRGCSVDVGLVELATGCHLPMPTDFDELGPPAHARYSQLPGHIILNRCLLLASMCRHGFVNYPGEWWHFDYHSWDAYDLLDLSFENLTSK</sequence>
<dbReference type="RefSeq" id="WP_089331794.1">
    <property type="nucleotide sequence ID" value="NZ_FZNS01000002.1"/>
</dbReference>
<proteinExistence type="inferred from homology"/>
<dbReference type="GO" id="GO:0006508">
    <property type="term" value="P:proteolysis"/>
    <property type="evidence" value="ECO:0007669"/>
    <property type="project" value="UniProtKB-KW"/>
</dbReference>
<evidence type="ECO:0000256" key="7">
    <source>
        <dbReference type="ARBA" id="ARBA00023049"/>
    </source>
</evidence>
<gene>
    <name evidence="11" type="ORF">SAMN06269173_10243</name>
</gene>
<name>A0A238W0N9_9BACT</name>
<organism evidence="11 12">
    <name type="scientific">Hymenobacter mucosus</name>
    <dbReference type="NCBI Taxonomy" id="1411120"/>
    <lineage>
        <taxon>Bacteria</taxon>
        <taxon>Pseudomonadati</taxon>
        <taxon>Bacteroidota</taxon>
        <taxon>Cytophagia</taxon>
        <taxon>Cytophagales</taxon>
        <taxon>Hymenobacteraceae</taxon>
        <taxon>Hymenobacter</taxon>
    </lineage>
</organism>
<dbReference type="EC" id="3.4.13.22" evidence="9 10"/>
<comment type="function">
    <text evidence="9 10">Catalyzes hydrolysis of the D-alanyl-D-alanine dipeptide.</text>
</comment>
<comment type="cofactor">
    <cofactor evidence="9">
        <name>Zn(2+)</name>
        <dbReference type="ChEBI" id="CHEBI:29105"/>
    </cofactor>
    <text evidence="9">Binds 1 zinc ion per subunit.</text>
</comment>
<feature type="binding site" evidence="9">
    <location>
        <position position="188"/>
    </location>
    <ligand>
        <name>Zn(2+)</name>
        <dbReference type="ChEBI" id="CHEBI:29105"/>
        <note>catalytic</note>
    </ligand>
</feature>
<evidence type="ECO:0000256" key="3">
    <source>
        <dbReference type="ARBA" id="ARBA00022723"/>
    </source>
</evidence>
<evidence type="ECO:0000313" key="11">
    <source>
        <dbReference type="EMBL" id="SNR39279.1"/>
    </source>
</evidence>
<dbReference type="InterPro" id="IPR009045">
    <property type="entry name" value="Zn_M74/Hedgehog-like"/>
</dbReference>
<feature type="active site" description="Proton donor/acceptor" evidence="9">
    <location>
        <position position="185"/>
    </location>
</feature>
<dbReference type="Gene3D" id="3.30.1380.10">
    <property type="match status" value="1"/>
</dbReference>
<comment type="catalytic activity">
    <reaction evidence="1 9 10">
        <text>D-alanyl-D-alanine + H2O = 2 D-alanine</text>
        <dbReference type="Rhea" id="RHEA:20661"/>
        <dbReference type="ChEBI" id="CHEBI:15377"/>
        <dbReference type="ChEBI" id="CHEBI:57416"/>
        <dbReference type="ChEBI" id="CHEBI:57822"/>
        <dbReference type="EC" id="3.4.13.22"/>
    </reaction>
</comment>
<comment type="similarity">
    <text evidence="9 10">Belongs to the peptidase M15D family.</text>
</comment>
<keyword evidence="8 10" id="KW-0961">Cell wall biogenesis/degradation</keyword>
<evidence type="ECO:0000256" key="1">
    <source>
        <dbReference type="ARBA" id="ARBA00001362"/>
    </source>
</evidence>
<evidence type="ECO:0000256" key="10">
    <source>
        <dbReference type="PIRNR" id="PIRNR026671"/>
    </source>
</evidence>
<dbReference type="GO" id="GO:0071555">
    <property type="term" value="P:cell wall organization"/>
    <property type="evidence" value="ECO:0007669"/>
    <property type="project" value="UniProtKB-KW"/>
</dbReference>
<dbReference type="PANTHER" id="PTHR43126">
    <property type="entry name" value="D-ALANYL-D-ALANINE DIPEPTIDASE"/>
    <property type="match status" value="1"/>
</dbReference>
<evidence type="ECO:0000256" key="4">
    <source>
        <dbReference type="ARBA" id="ARBA00022801"/>
    </source>
</evidence>